<dbReference type="InterPro" id="IPR032387">
    <property type="entry name" value="ACAS_N"/>
</dbReference>
<feature type="domain" description="AMP-dependent synthetase/ligase" evidence="2">
    <location>
        <begin position="90"/>
        <end position="465"/>
    </location>
</feature>
<gene>
    <name evidence="5" type="ORF">BSTOLATCC_MIC11673</name>
</gene>
<evidence type="ECO:0000259" key="2">
    <source>
        <dbReference type="Pfam" id="PF00501"/>
    </source>
</evidence>
<dbReference type="Gene3D" id="3.30.300.30">
    <property type="match status" value="1"/>
</dbReference>
<comment type="similarity">
    <text evidence="1">Belongs to the ATP-dependent AMP-binding enzyme family.</text>
</comment>
<protein>
    <recommendedName>
        <fullName evidence="7">Propionate--CoA ligase</fullName>
    </recommendedName>
</protein>
<dbReference type="Pfam" id="PF16177">
    <property type="entry name" value="ACAS_N"/>
    <property type="match status" value="1"/>
</dbReference>
<keyword evidence="6" id="KW-1185">Reference proteome</keyword>
<feature type="domain" description="AMP-binding enzyme C-terminal" evidence="3">
    <location>
        <begin position="530"/>
        <end position="607"/>
    </location>
</feature>
<organism evidence="5 6">
    <name type="scientific">Blepharisma stoltei</name>
    <dbReference type="NCBI Taxonomy" id="1481888"/>
    <lineage>
        <taxon>Eukaryota</taxon>
        <taxon>Sar</taxon>
        <taxon>Alveolata</taxon>
        <taxon>Ciliophora</taxon>
        <taxon>Postciliodesmatophora</taxon>
        <taxon>Heterotrichea</taxon>
        <taxon>Heterotrichida</taxon>
        <taxon>Blepharismidae</taxon>
        <taxon>Blepharisma</taxon>
    </lineage>
</organism>
<feature type="domain" description="Acetyl-coenzyme A synthetase N-terminal" evidence="4">
    <location>
        <begin position="12"/>
        <end position="66"/>
    </location>
</feature>
<dbReference type="PANTHER" id="PTHR43347:SF3">
    <property type="entry name" value="ACYL-COA SYNTHETASE SHORT-CHAIN FAMILY MEMBER 3, MITOCHONDRIAL"/>
    <property type="match status" value="1"/>
</dbReference>
<dbReference type="EMBL" id="CAJZBQ010000012">
    <property type="protein sequence ID" value="CAG9314675.1"/>
    <property type="molecule type" value="Genomic_DNA"/>
</dbReference>
<dbReference type="InterPro" id="IPR000873">
    <property type="entry name" value="AMP-dep_synth/lig_dom"/>
</dbReference>
<dbReference type="Gene3D" id="3.40.50.12780">
    <property type="entry name" value="N-terminal domain of ligase-like"/>
    <property type="match status" value="1"/>
</dbReference>
<dbReference type="InterPro" id="IPR042099">
    <property type="entry name" value="ANL_N_sf"/>
</dbReference>
<evidence type="ECO:0000313" key="6">
    <source>
        <dbReference type="Proteomes" id="UP001162131"/>
    </source>
</evidence>
<dbReference type="InterPro" id="IPR025110">
    <property type="entry name" value="AMP-bd_C"/>
</dbReference>
<evidence type="ECO:0000259" key="3">
    <source>
        <dbReference type="Pfam" id="PF13193"/>
    </source>
</evidence>
<name>A0AAU9IIG7_9CILI</name>
<comment type="caution">
    <text evidence="5">The sequence shown here is derived from an EMBL/GenBank/DDBJ whole genome shotgun (WGS) entry which is preliminary data.</text>
</comment>
<dbReference type="SUPFAM" id="SSF56801">
    <property type="entry name" value="Acetyl-CoA synthetase-like"/>
    <property type="match status" value="1"/>
</dbReference>
<evidence type="ECO:0000259" key="4">
    <source>
        <dbReference type="Pfam" id="PF16177"/>
    </source>
</evidence>
<dbReference type="InterPro" id="IPR020845">
    <property type="entry name" value="AMP-binding_CS"/>
</dbReference>
<dbReference type="PANTHER" id="PTHR43347">
    <property type="entry name" value="ACYL-COA SYNTHETASE"/>
    <property type="match status" value="1"/>
</dbReference>
<reference evidence="5" key="1">
    <citation type="submission" date="2021-09" db="EMBL/GenBank/DDBJ databases">
        <authorList>
            <consortium name="AG Swart"/>
            <person name="Singh M."/>
            <person name="Singh A."/>
            <person name="Seah K."/>
            <person name="Emmerich C."/>
        </authorList>
    </citation>
    <scope>NUCLEOTIDE SEQUENCE</scope>
    <source>
        <strain evidence="5">ATCC30299</strain>
    </source>
</reference>
<accession>A0AAU9IIG7</accession>
<proteinExistence type="inferred from homology"/>
<dbReference type="AlphaFoldDB" id="A0AAU9IIG7"/>
<dbReference type="PROSITE" id="PS00455">
    <property type="entry name" value="AMP_BINDING"/>
    <property type="match status" value="1"/>
</dbReference>
<evidence type="ECO:0000256" key="1">
    <source>
        <dbReference type="ARBA" id="ARBA00006432"/>
    </source>
</evidence>
<sequence length="655" mass="73128">MLSIFRRRFSLYANTFAKSIEEPEEFWKEAAQGIAWDKPFSKVLCSSRAPIYKWFPDGKLNMCYNCLDRHVLAGDGKNWGIIYDSPMTNRVMHYTYEELLEEVQKLAGAMAFKHNVKVGDRVVIYMPLVPEAIIAMLACARIGAIHSVVFGGFSAKELANRIVDSKAKLIITANAGLEPNKIIPFEPIVNEATALAEARLPGAEHIQRIVLNRHLNVKFKLQPNRDHDFYEELMNSRPFTSVISVSSSHPLYILYTSGTTGAPKGVVRDTGGYAVALDNAMKWVYGIDKGDVFWAASDIGWVVGHTCIVYGPLLKGATSVLYEGKPVGTPDAGAWWRVIQQHEVKSLFVAPTGVRAIKKEDPLGKLMRRYNLDTLKHFGVAGERCDPDTVNWLQEHLPKNTLINDHWWQTESGWPMIGNFMGLDRFDTKPGSATKPAPGWDMHIIKDDLTEAAPDEHGKICAKLPTPPGFMLSLWESDEAFVKKYMSEIPGYYLSGDEGYKDQDGYFNIMGRIDDVINIAGHRFSTGAYEECICFHPNVAECAVIGVYDDIKGEIPVAFVVPKTGSEISEADLTHQIIKKIREDIGAVASLKTCIIVKRLPKTRSGKIPRVLLRKIANGETYAAPATLENLDVLDEMKVALEEHGYPRKDLKPKV</sequence>
<evidence type="ECO:0008006" key="7">
    <source>
        <dbReference type="Google" id="ProtNLM"/>
    </source>
</evidence>
<dbReference type="Pfam" id="PF13193">
    <property type="entry name" value="AMP-binding_C"/>
    <property type="match status" value="1"/>
</dbReference>
<dbReference type="InterPro" id="IPR045851">
    <property type="entry name" value="AMP-bd_C_sf"/>
</dbReference>
<evidence type="ECO:0000313" key="5">
    <source>
        <dbReference type="EMBL" id="CAG9314675.1"/>
    </source>
</evidence>
<dbReference type="Pfam" id="PF00501">
    <property type="entry name" value="AMP-binding"/>
    <property type="match status" value="1"/>
</dbReference>
<dbReference type="GO" id="GO:0050218">
    <property type="term" value="F:propionate-CoA ligase activity"/>
    <property type="evidence" value="ECO:0007669"/>
    <property type="project" value="TreeGrafter"/>
</dbReference>
<dbReference type="Proteomes" id="UP001162131">
    <property type="component" value="Unassembled WGS sequence"/>
</dbReference>